<dbReference type="Proteomes" id="UP000076727">
    <property type="component" value="Unassembled WGS sequence"/>
</dbReference>
<gene>
    <name evidence="1" type="ORF">DAEQUDRAFT_223603</name>
</gene>
<evidence type="ECO:0000313" key="2">
    <source>
        <dbReference type="Proteomes" id="UP000076727"/>
    </source>
</evidence>
<dbReference type="AlphaFoldDB" id="A0A165QYV0"/>
<proteinExistence type="predicted"/>
<sequence length="162" mass="17050">MRTGRLSIRGTVDGSRTDGVAVAVAMGAATGRIEMAIWDLDMVYTLLPPGPTPLPSEPYSASTRLRGPAQPIRLLLERKASGDKSLGLQLGSEVARAHVGAASTGRTLFRHWWVAPDSSPAPPPTRLVAPDIRQPRVVASAQLPCTPLGLLEIACPSTPALT</sequence>
<evidence type="ECO:0000313" key="1">
    <source>
        <dbReference type="EMBL" id="KZT70097.1"/>
    </source>
</evidence>
<dbReference type="EMBL" id="KV429053">
    <property type="protein sequence ID" value="KZT70097.1"/>
    <property type="molecule type" value="Genomic_DNA"/>
</dbReference>
<accession>A0A165QYV0</accession>
<protein>
    <submittedName>
        <fullName evidence="1">Uncharacterized protein</fullName>
    </submittedName>
</protein>
<reference evidence="1 2" key="1">
    <citation type="journal article" date="2016" name="Mol. Biol. Evol.">
        <title>Comparative Genomics of Early-Diverging Mushroom-Forming Fungi Provides Insights into the Origins of Lignocellulose Decay Capabilities.</title>
        <authorList>
            <person name="Nagy L.G."/>
            <person name="Riley R."/>
            <person name="Tritt A."/>
            <person name="Adam C."/>
            <person name="Daum C."/>
            <person name="Floudas D."/>
            <person name="Sun H."/>
            <person name="Yadav J.S."/>
            <person name="Pangilinan J."/>
            <person name="Larsson K.H."/>
            <person name="Matsuura K."/>
            <person name="Barry K."/>
            <person name="Labutti K."/>
            <person name="Kuo R."/>
            <person name="Ohm R.A."/>
            <person name="Bhattacharya S.S."/>
            <person name="Shirouzu T."/>
            <person name="Yoshinaga Y."/>
            <person name="Martin F.M."/>
            <person name="Grigoriev I.V."/>
            <person name="Hibbett D.S."/>
        </authorList>
    </citation>
    <scope>NUCLEOTIDE SEQUENCE [LARGE SCALE GENOMIC DNA]</scope>
    <source>
        <strain evidence="1 2">L-15889</strain>
    </source>
</reference>
<organism evidence="1 2">
    <name type="scientific">Daedalea quercina L-15889</name>
    <dbReference type="NCBI Taxonomy" id="1314783"/>
    <lineage>
        <taxon>Eukaryota</taxon>
        <taxon>Fungi</taxon>
        <taxon>Dikarya</taxon>
        <taxon>Basidiomycota</taxon>
        <taxon>Agaricomycotina</taxon>
        <taxon>Agaricomycetes</taxon>
        <taxon>Polyporales</taxon>
        <taxon>Fomitopsis</taxon>
    </lineage>
</organism>
<name>A0A165QYV0_9APHY</name>
<keyword evidence="2" id="KW-1185">Reference proteome</keyword>